<feature type="region of interest" description="Disordered" evidence="1">
    <location>
        <begin position="45"/>
        <end position="80"/>
    </location>
</feature>
<protein>
    <submittedName>
        <fullName evidence="2">Gluconate 2-dehydrogenase subunit 3 family protein</fullName>
        <ecNumber evidence="2">1.-.-.-</ecNumber>
    </submittedName>
</protein>
<dbReference type="InterPro" id="IPR027056">
    <property type="entry name" value="Gluconate_2DH_su3"/>
</dbReference>
<gene>
    <name evidence="2" type="ORF">ACFSL2_06530</name>
</gene>
<evidence type="ECO:0000256" key="1">
    <source>
        <dbReference type="SAM" id="MobiDB-lite"/>
    </source>
</evidence>
<evidence type="ECO:0000313" key="3">
    <source>
        <dbReference type="Proteomes" id="UP001597338"/>
    </source>
</evidence>
<feature type="region of interest" description="Disordered" evidence="1">
    <location>
        <begin position="1"/>
        <end position="23"/>
    </location>
</feature>
<name>A0ABW4V689_9MICO</name>
<keyword evidence="2" id="KW-0560">Oxidoreductase</keyword>
<feature type="compositionally biased region" description="Low complexity" evidence="1">
    <location>
        <begin position="226"/>
        <end position="242"/>
    </location>
</feature>
<dbReference type="EC" id="1.-.-.-" evidence="2"/>
<dbReference type="RefSeq" id="WP_377197071.1">
    <property type="nucleotide sequence ID" value="NZ_JBHUHF010000001.1"/>
</dbReference>
<feature type="compositionally biased region" description="Polar residues" evidence="1">
    <location>
        <begin position="1"/>
        <end position="10"/>
    </location>
</feature>
<keyword evidence="3" id="KW-1185">Reference proteome</keyword>
<dbReference type="GO" id="GO:0016491">
    <property type="term" value="F:oxidoreductase activity"/>
    <property type="evidence" value="ECO:0007669"/>
    <property type="project" value="UniProtKB-KW"/>
</dbReference>
<dbReference type="EMBL" id="JBHUHF010000001">
    <property type="protein sequence ID" value="MFD2025163.1"/>
    <property type="molecule type" value="Genomic_DNA"/>
</dbReference>
<dbReference type="Pfam" id="PF13618">
    <property type="entry name" value="Gluconate_2-dh3"/>
    <property type="match status" value="1"/>
</dbReference>
<feature type="region of interest" description="Disordered" evidence="1">
    <location>
        <begin position="214"/>
        <end position="244"/>
    </location>
</feature>
<proteinExistence type="predicted"/>
<evidence type="ECO:0000313" key="2">
    <source>
        <dbReference type="EMBL" id="MFD2025163.1"/>
    </source>
</evidence>
<dbReference type="InterPro" id="IPR006311">
    <property type="entry name" value="TAT_signal"/>
</dbReference>
<accession>A0ABW4V689</accession>
<comment type="caution">
    <text evidence="2">The sequence shown here is derived from an EMBL/GenBank/DDBJ whole genome shotgun (WGS) entry which is preliminary data.</text>
</comment>
<feature type="compositionally biased region" description="Basic and acidic residues" evidence="1">
    <location>
        <begin position="336"/>
        <end position="348"/>
    </location>
</feature>
<dbReference type="Proteomes" id="UP001597338">
    <property type="component" value="Unassembled WGS sequence"/>
</dbReference>
<dbReference type="PROSITE" id="PS51318">
    <property type="entry name" value="TAT"/>
    <property type="match status" value="1"/>
</dbReference>
<organism evidence="2 3">
    <name type="scientific">Promicromonospora aerolata</name>
    <dbReference type="NCBI Taxonomy" id="195749"/>
    <lineage>
        <taxon>Bacteria</taxon>
        <taxon>Bacillati</taxon>
        <taxon>Actinomycetota</taxon>
        <taxon>Actinomycetes</taxon>
        <taxon>Micrococcales</taxon>
        <taxon>Promicromonosporaceae</taxon>
        <taxon>Promicromonospora</taxon>
    </lineage>
</organism>
<sequence>MTAEETTTDQPDGEVGKGSGPAVTRRSVLKSLSVLGGAGLVGGAALAGCTPDATGPAGATVTDDGVHQPKRSPLPPDEVPDALRFFTDQEARLLEAMLARLVPGDAKDPGAVQMGVATYIDGKLADSTPYAEPTYTQGPFAGAYEENPSEVAEGAVPVAEAQLYRYGHQGSRPPQETYRLGLAALDRYSQTRFGRVFADLRPERQDEIIVVLDDHQQRSSSADRITGAGSDSAADDGSGSTTVATSDDVLDQAEEVFGEVSPGGFFSMVRADTIEGMFADPAYGGNQDLAGWRLVGWPGAQRSYSPEEMLQGTDRQPQAMHGLPVMNPDRPGGGRRALERPHPDVGEG</sequence>
<reference evidence="3" key="1">
    <citation type="journal article" date="2019" name="Int. J. Syst. Evol. Microbiol.">
        <title>The Global Catalogue of Microorganisms (GCM) 10K type strain sequencing project: providing services to taxonomists for standard genome sequencing and annotation.</title>
        <authorList>
            <consortium name="The Broad Institute Genomics Platform"/>
            <consortium name="The Broad Institute Genome Sequencing Center for Infectious Disease"/>
            <person name="Wu L."/>
            <person name="Ma J."/>
        </authorList>
    </citation>
    <scope>NUCLEOTIDE SEQUENCE [LARGE SCALE GENOMIC DNA]</scope>
    <source>
        <strain evidence="3">CCM 7043</strain>
    </source>
</reference>
<feature type="region of interest" description="Disordered" evidence="1">
    <location>
        <begin position="309"/>
        <end position="348"/>
    </location>
</feature>